<dbReference type="RefSeq" id="WP_085620041.1">
    <property type="nucleotide sequence ID" value="NZ_JFKB01000010.1"/>
</dbReference>
<protein>
    <submittedName>
        <fullName evidence="4">Maleylacetoacetate isomerase</fullName>
    </submittedName>
</protein>
<dbReference type="Pfam" id="PF13409">
    <property type="entry name" value="GST_N_2"/>
    <property type="match status" value="1"/>
</dbReference>
<dbReference type="PROSITE" id="PS50405">
    <property type="entry name" value="GST_CTER"/>
    <property type="match status" value="1"/>
</dbReference>
<dbReference type="SUPFAM" id="SSF52833">
    <property type="entry name" value="Thioredoxin-like"/>
    <property type="match status" value="1"/>
</dbReference>
<dbReference type="AlphaFoldDB" id="A0A1Y2LA08"/>
<dbReference type="STRING" id="1293890.TALK_15030"/>
<evidence type="ECO:0000259" key="3">
    <source>
        <dbReference type="PROSITE" id="PS50405"/>
    </source>
</evidence>
<dbReference type="InterPro" id="IPR036249">
    <property type="entry name" value="Thioredoxin-like_sf"/>
</dbReference>
<sequence length="216" mass="24014">MNEVILYDYWRSSASYRVRIALCLLGIPYRTEPIDLVAGMHKSPEFRERNPQGLVPALQIDGVLLTQSLAIIEYLDETHKGADFLPNDAVGRQHVRALSHVIAMDIHPVCNLGVVGNVMKMAEAHGDDPTEIRLAWMRKYIAEGLNAFERLLDPANSGGFCHGDRPSMADICLIPQVFNAKRWGVDIGGLNAVNRIAERCLAMDAFARAHPDLCPR</sequence>
<evidence type="ECO:0000259" key="2">
    <source>
        <dbReference type="PROSITE" id="PS50404"/>
    </source>
</evidence>
<dbReference type="EMBL" id="JFKB01000010">
    <property type="protein sequence ID" value="OSQ46961.1"/>
    <property type="molecule type" value="Genomic_DNA"/>
</dbReference>
<dbReference type="CDD" id="cd03191">
    <property type="entry name" value="GST_C_Zeta"/>
    <property type="match status" value="1"/>
</dbReference>
<dbReference type="InterPro" id="IPR004045">
    <property type="entry name" value="Glutathione_S-Trfase_N"/>
</dbReference>
<feature type="domain" description="GST N-terminal" evidence="2">
    <location>
        <begin position="2"/>
        <end position="83"/>
    </location>
</feature>
<feature type="domain" description="GST C-terminal" evidence="3">
    <location>
        <begin position="88"/>
        <end position="216"/>
    </location>
</feature>
<dbReference type="Gene3D" id="3.40.30.10">
    <property type="entry name" value="Glutaredoxin"/>
    <property type="match status" value="1"/>
</dbReference>
<dbReference type="GO" id="GO:0016034">
    <property type="term" value="F:maleylacetoacetate isomerase activity"/>
    <property type="evidence" value="ECO:0007669"/>
    <property type="project" value="TreeGrafter"/>
</dbReference>
<evidence type="ECO:0000313" key="5">
    <source>
        <dbReference type="Proteomes" id="UP000193396"/>
    </source>
</evidence>
<dbReference type="GO" id="GO:0006559">
    <property type="term" value="P:L-phenylalanine catabolic process"/>
    <property type="evidence" value="ECO:0007669"/>
    <property type="project" value="TreeGrafter"/>
</dbReference>
<reference evidence="4 5" key="1">
    <citation type="submission" date="2014-03" db="EMBL/GenBank/DDBJ databases">
        <title>The draft genome sequence of Thalassospira alkalitolerans JCM 18968.</title>
        <authorList>
            <person name="Lai Q."/>
            <person name="Shao Z."/>
        </authorList>
    </citation>
    <scope>NUCLEOTIDE SEQUENCE [LARGE SCALE GENOMIC DNA]</scope>
    <source>
        <strain evidence="4 5">JCM 18968</strain>
    </source>
</reference>
<evidence type="ECO:0000313" key="4">
    <source>
        <dbReference type="EMBL" id="OSQ46961.1"/>
    </source>
</evidence>
<dbReference type="InterPro" id="IPR034333">
    <property type="entry name" value="GST_Zeta_N"/>
</dbReference>
<dbReference type="InterPro" id="IPR010987">
    <property type="entry name" value="Glutathione-S-Trfase_C-like"/>
</dbReference>
<dbReference type="SFLD" id="SFLDS00019">
    <property type="entry name" value="Glutathione_Transferase_(cytos"/>
    <property type="match status" value="1"/>
</dbReference>
<dbReference type="InterPro" id="IPR034330">
    <property type="entry name" value="GST_Zeta_C"/>
</dbReference>
<dbReference type="InterPro" id="IPR036282">
    <property type="entry name" value="Glutathione-S-Trfase_C_sf"/>
</dbReference>
<dbReference type="PANTHER" id="PTHR42673">
    <property type="entry name" value="MALEYLACETOACETATE ISOMERASE"/>
    <property type="match status" value="1"/>
</dbReference>
<dbReference type="NCBIfam" id="TIGR01262">
    <property type="entry name" value="maiA"/>
    <property type="match status" value="1"/>
</dbReference>
<accession>A0A1Y2LA08</accession>
<dbReference type="OrthoDB" id="509852at2"/>
<dbReference type="PANTHER" id="PTHR42673:SF4">
    <property type="entry name" value="MALEYLACETOACETATE ISOMERASE"/>
    <property type="match status" value="1"/>
</dbReference>
<organism evidence="4 5">
    <name type="scientific">Thalassospira alkalitolerans</name>
    <dbReference type="NCBI Taxonomy" id="1293890"/>
    <lineage>
        <taxon>Bacteria</taxon>
        <taxon>Pseudomonadati</taxon>
        <taxon>Pseudomonadota</taxon>
        <taxon>Alphaproteobacteria</taxon>
        <taxon>Rhodospirillales</taxon>
        <taxon>Thalassospiraceae</taxon>
        <taxon>Thalassospira</taxon>
    </lineage>
</organism>
<dbReference type="GO" id="GO:0006749">
    <property type="term" value="P:glutathione metabolic process"/>
    <property type="evidence" value="ECO:0007669"/>
    <property type="project" value="TreeGrafter"/>
</dbReference>
<dbReference type="Gene3D" id="1.20.1050.10">
    <property type="match status" value="1"/>
</dbReference>
<dbReference type="SUPFAM" id="SSF47616">
    <property type="entry name" value="GST C-terminal domain-like"/>
    <property type="match status" value="1"/>
</dbReference>
<evidence type="ECO:0000256" key="1">
    <source>
        <dbReference type="ARBA" id="ARBA00010007"/>
    </source>
</evidence>
<dbReference type="CDD" id="cd03042">
    <property type="entry name" value="GST_N_Zeta"/>
    <property type="match status" value="1"/>
</dbReference>
<gene>
    <name evidence="4" type="ORF">TALK_15030</name>
</gene>
<dbReference type="InterPro" id="IPR040079">
    <property type="entry name" value="Glutathione_S-Trfase"/>
</dbReference>
<name>A0A1Y2LA08_9PROT</name>
<dbReference type="GO" id="GO:0005737">
    <property type="term" value="C:cytoplasm"/>
    <property type="evidence" value="ECO:0007669"/>
    <property type="project" value="InterPro"/>
</dbReference>
<proteinExistence type="inferred from homology"/>
<dbReference type="Pfam" id="PF13410">
    <property type="entry name" value="GST_C_2"/>
    <property type="match status" value="1"/>
</dbReference>
<dbReference type="SFLD" id="SFLDG00358">
    <property type="entry name" value="Main_(cytGST)"/>
    <property type="match status" value="1"/>
</dbReference>
<comment type="similarity">
    <text evidence="1">Belongs to the GST superfamily. Zeta family.</text>
</comment>
<dbReference type="PROSITE" id="PS50404">
    <property type="entry name" value="GST_NTER"/>
    <property type="match status" value="1"/>
</dbReference>
<keyword evidence="4" id="KW-0413">Isomerase</keyword>
<dbReference type="GO" id="GO:0004364">
    <property type="term" value="F:glutathione transferase activity"/>
    <property type="evidence" value="ECO:0007669"/>
    <property type="project" value="TreeGrafter"/>
</dbReference>
<comment type="caution">
    <text evidence="4">The sequence shown here is derived from an EMBL/GenBank/DDBJ whole genome shotgun (WGS) entry which is preliminary data.</text>
</comment>
<dbReference type="InterPro" id="IPR005955">
    <property type="entry name" value="GST_Zeta"/>
</dbReference>
<keyword evidence="5" id="KW-1185">Reference proteome</keyword>
<dbReference type="Proteomes" id="UP000193396">
    <property type="component" value="Unassembled WGS sequence"/>
</dbReference>